<proteinExistence type="predicted"/>
<dbReference type="PANTHER" id="PTHR45835:SF99">
    <property type="entry name" value="CHROMO DOMAIN-CONTAINING PROTEIN-RELATED"/>
    <property type="match status" value="1"/>
</dbReference>
<evidence type="ECO:0000313" key="2">
    <source>
        <dbReference type="EMBL" id="KHN46078.1"/>
    </source>
</evidence>
<dbReference type="PROSITE" id="PS50994">
    <property type="entry name" value="INTEGRASE"/>
    <property type="match status" value="1"/>
</dbReference>
<dbReference type="InterPro" id="IPR036397">
    <property type="entry name" value="RNaseH_sf"/>
</dbReference>
<dbReference type="AlphaFoldDB" id="A0A0B2SMK5"/>
<reference evidence="2" key="1">
    <citation type="submission" date="2014-07" db="EMBL/GenBank/DDBJ databases">
        <title>Identification of a novel salt tolerance gene in wild soybean by whole-genome sequencing.</title>
        <authorList>
            <person name="Lam H.-M."/>
            <person name="Qi X."/>
            <person name="Li M.-W."/>
            <person name="Liu X."/>
            <person name="Xie M."/>
            <person name="Ni M."/>
            <person name="Xu X."/>
        </authorList>
    </citation>
    <scope>NUCLEOTIDE SEQUENCE [LARGE SCALE GENOMIC DNA]</scope>
    <source>
        <tissue evidence="2">Root</tissue>
    </source>
</reference>
<dbReference type="InterPro" id="IPR012337">
    <property type="entry name" value="RNaseH-like_sf"/>
</dbReference>
<dbReference type="Proteomes" id="UP000053555">
    <property type="component" value="Unassembled WGS sequence"/>
</dbReference>
<dbReference type="GO" id="GO:0003676">
    <property type="term" value="F:nucleic acid binding"/>
    <property type="evidence" value="ECO:0007669"/>
    <property type="project" value="InterPro"/>
</dbReference>
<gene>
    <name evidence="2" type="ORF">glysoja_030079</name>
</gene>
<feature type="non-terminal residue" evidence="2">
    <location>
        <position position="142"/>
    </location>
</feature>
<dbReference type="InterPro" id="IPR001584">
    <property type="entry name" value="Integrase_cat-core"/>
</dbReference>
<name>A0A0B2SMK5_GLYSO</name>
<evidence type="ECO:0000259" key="1">
    <source>
        <dbReference type="PROSITE" id="PS50994"/>
    </source>
</evidence>
<organism evidence="2">
    <name type="scientific">Glycine soja</name>
    <name type="common">Wild soybean</name>
    <dbReference type="NCBI Taxonomy" id="3848"/>
    <lineage>
        <taxon>Eukaryota</taxon>
        <taxon>Viridiplantae</taxon>
        <taxon>Streptophyta</taxon>
        <taxon>Embryophyta</taxon>
        <taxon>Tracheophyta</taxon>
        <taxon>Spermatophyta</taxon>
        <taxon>Magnoliopsida</taxon>
        <taxon>eudicotyledons</taxon>
        <taxon>Gunneridae</taxon>
        <taxon>Pentapetalae</taxon>
        <taxon>rosids</taxon>
        <taxon>fabids</taxon>
        <taxon>Fabales</taxon>
        <taxon>Fabaceae</taxon>
        <taxon>Papilionoideae</taxon>
        <taxon>50 kb inversion clade</taxon>
        <taxon>NPAAA clade</taxon>
        <taxon>indigoferoid/millettioid clade</taxon>
        <taxon>Phaseoleae</taxon>
        <taxon>Glycine</taxon>
        <taxon>Glycine subgen. Soja</taxon>
    </lineage>
</organism>
<dbReference type="GO" id="GO:0015074">
    <property type="term" value="P:DNA integration"/>
    <property type="evidence" value="ECO:0007669"/>
    <property type="project" value="InterPro"/>
</dbReference>
<feature type="domain" description="Integrase catalytic" evidence="1">
    <location>
        <begin position="1"/>
        <end position="53"/>
    </location>
</feature>
<protein>
    <submittedName>
        <fullName evidence="2">Retrotransposable element Tf2 155 kDa protein type 3</fullName>
    </submittedName>
</protein>
<dbReference type="EMBL" id="KN641517">
    <property type="protein sequence ID" value="KHN46078.1"/>
    <property type="molecule type" value="Genomic_DNA"/>
</dbReference>
<sequence>EAMNRTIEQYLRSFVHQQPSNWYKFLAMAEWSYNSSPHSGTGITPYEAVYGKPPPSIPRYLLGSSSNEAVEDVLRTREEIHTLLKHKLIKAQLAMKEFADRKRRDVQYHEGQLVYVKLRPYRQNSVRTNKHHKLSKRYFGPF</sequence>
<dbReference type="PANTHER" id="PTHR45835">
    <property type="entry name" value="YALI0A06105P"/>
    <property type="match status" value="1"/>
</dbReference>
<feature type="non-terminal residue" evidence="2">
    <location>
        <position position="1"/>
    </location>
</feature>
<dbReference type="SUPFAM" id="SSF53098">
    <property type="entry name" value="Ribonuclease H-like"/>
    <property type="match status" value="1"/>
</dbReference>
<accession>A0A0B2SMK5</accession>
<dbReference type="Gene3D" id="3.30.420.10">
    <property type="entry name" value="Ribonuclease H-like superfamily/Ribonuclease H"/>
    <property type="match status" value="1"/>
</dbReference>